<keyword evidence="3" id="KW-1185">Reference proteome</keyword>
<evidence type="ECO:0000313" key="2">
    <source>
        <dbReference type="EMBL" id="RXN04035.1"/>
    </source>
</evidence>
<name>A0A498LF87_LABRO</name>
<proteinExistence type="predicted"/>
<gene>
    <name evidence="2" type="ORF">ROHU_013117</name>
</gene>
<sequence length="325" mass="36366">MVKTLDKKYVIPSRNYFSKVALPALYEKCQGGIEREITAVEYFATTTDLWSSRTMEPYMSLTIHYIDGDFTIKSRWLQTSFFPQDHTGDAIALGLREALASWRLVSISTDSGSNVIKAASLNKWVRLQCFGHRLHLAIENAMRDPQIDRAVGICKKLPVLHLFSSSILKVNDDGPELTNNIRTKILSYLEEKYKDPETQELLDMASALDPRFKLQFVSEDRVTPIQARLLSEMAASVSMEKGPSDGGTADRAEDTPSTSKRKKTLGSFFKITERASPTQPPHQEQAVASELQSYLQCADLDKGVPDSEDEDVRDHVDGDACNLSP</sequence>
<dbReference type="SUPFAM" id="SSF53098">
    <property type="entry name" value="Ribonuclease H-like"/>
    <property type="match status" value="1"/>
</dbReference>
<dbReference type="PANTHER" id="PTHR46481:SF9">
    <property type="entry name" value="ZINC FINGER BED DOMAIN-CONTAINING PROTEIN 1-LIKE"/>
    <property type="match status" value="1"/>
</dbReference>
<dbReference type="Proteomes" id="UP000290572">
    <property type="component" value="Unassembled WGS sequence"/>
</dbReference>
<dbReference type="InterPro" id="IPR012337">
    <property type="entry name" value="RNaseH-like_sf"/>
</dbReference>
<dbReference type="STRING" id="84645.A0A498LF87"/>
<accession>A0A498LF87</accession>
<comment type="caution">
    <text evidence="2">The sequence shown here is derived from an EMBL/GenBank/DDBJ whole genome shotgun (WGS) entry which is preliminary data.</text>
</comment>
<dbReference type="AlphaFoldDB" id="A0A498LF87"/>
<feature type="region of interest" description="Disordered" evidence="1">
    <location>
        <begin position="298"/>
        <end position="325"/>
    </location>
</feature>
<protein>
    <submittedName>
        <fullName evidence="2">Zinc finger BED domain-containing 1-like protein</fullName>
    </submittedName>
</protein>
<dbReference type="PANTHER" id="PTHR46481">
    <property type="entry name" value="ZINC FINGER BED DOMAIN-CONTAINING PROTEIN 4"/>
    <property type="match status" value="1"/>
</dbReference>
<dbReference type="EMBL" id="QBIY01013464">
    <property type="protein sequence ID" value="RXN04035.1"/>
    <property type="molecule type" value="Genomic_DNA"/>
</dbReference>
<feature type="region of interest" description="Disordered" evidence="1">
    <location>
        <begin position="236"/>
        <end position="266"/>
    </location>
</feature>
<evidence type="ECO:0000313" key="3">
    <source>
        <dbReference type="Proteomes" id="UP000290572"/>
    </source>
</evidence>
<organism evidence="2 3">
    <name type="scientific">Labeo rohita</name>
    <name type="common">Indian major carp</name>
    <name type="synonym">Cyprinus rohita</name>
    <dbReference type="NCBI Taxonomy" id="84645"/>
    <lineage>
        <taxon>Eukaryota</taxon>
        <taxon>Metazoa</taxon>
        <taxon>Chordata</taxon>
        <taxon>Craniata</taxon>
        <taxon>Vertebrata</taxon>
        <taxon>Euteleostomi</taxon>
        <taxon>Actinopterygii</taxon>
        <taxon>Neopterygii</taxon>
        <taxon>Teleostei</taxon>
        <taxon>Ostariophysi</taxon>
        <taxon>Cypriniformes</taxon>
        <taxon>Cyprinidae</taxon>
        <taxon>Labeoninae</taxon>
        <taxon>Labeonini</taxon>
        <taxon>Labeo</taxon>
    </lineage>
</organism>
<dbReference type="InterPro" id="IPR052035">
    <property type="entry name" value="ZnF_BED_domain_contain"/>
</dbReference>
<evidence type="ECO:0000256" key="1">
    <source>
        <dbReference type="SAM" id="MobiDB-lite"/>
    </source>
</evidence>
<reference evidence="2 3" key="1">
    <citation type="submission" date="2018-03" db="EMBL/GenBank/DDBJ databases">
        <title>Draft genome sequence of Rohu Carp (Labeo rohita).</title>
        <authorList>
            <person name="Das P."/>
            <person name="Kushwaha B."/>
            <person name="Joshi C.G."/>
            <person name="Kumar D."/>
            <person name="Nagpure N.S."/>
            <person name="Sahoo L."/>
            <person name="Das S.P."/>
            <person name="Bit A."/>
            <person name="Patnaik S."/>
            <person name="Meher P.K."/>
            <person name="Jayasankar P."/>
            <person name="Koringa P.G."/>
            <person name="Patel N.V."/>
            <person name="Hinsu A.T."/>
            <person name="Kumar R."/>
            <person name="Pandey M."/>
            <person name="Agarwal S."/>
            <person name="Srivastava S."/>
            <person name="Singh M."/>
            <person name="Iquebal M.A."/>
            <person name="Jaiswal S."/>
            <person name="Angadi U.B."/>
            <person name="Kumar N."/>
            <person name="Raza M."/>
            <person name="Shah T.M."/>
            <person name="Rai A."/>
            <person name="Jena J.K."/>
        </authorList>
    </citation>
    <scope>NUCLEOTIDE SEQUENCE [LARGE SCALE GENOMIC DNA]</scope>
    <source>
        <strain evidence="2">DASCIFA01</strain>
        <tissue evidence="2">Testis</tissue>
    </source>
</reference>